<feature type="transmembrane region" description="Helical" evidence="1">
    <location>
        <begin position="331"/>
        <end position="360"/>
    </location>
</feature>
<organism evidence="2 3">
    <name type="scientific">Viridothelium virens</name>
    <name type="common">Speckled blister lichen</name>
    <name type="synonym">Trypethelium virens</name>
    <dbReference type="NCBI Taxonomy" id="1048519"/>
    <lineage>
        <taxon>Eukaryota</taxon>
        <taxon>Fungi</taxon>
        <taxon>Dikarya</taxon>
        <taxon>Ascomycota</taxon>
        <taxon>Pezizomycotina</taxon>
        <taxon>Dothideomycetes</taxon>
        <taxon>Dothideomycetes incertae sedis</taxon>
        <taxon>Trypetheliales</taxon>
        <taxon>Trypetheliaceae</taxon>
        <taxon>Viridothelium</taxon>
    </lineage>
</organism>
<dbReference type="EMBL" id="ML991831">
    <property type="protein sequence ID" value="KAF2231080.1"/>
    <property type="molecule type" value="Genomic_DNA"/>
</dbReference>
<evidence type="ECO:0000313" key="3">
    <source>
        <dbReference type="Proteomes" id="UP000800092"/>
    </source>
</evidence>
<keyword evidence="1" id="KW-1133">Transmembrane helix</keyword>
<gene>
    <name evidence="2" type="ORF">EV356DRAFT_507693</name>
</gene>
<reference evidence="2" key="1">
    <citation type="journal article" date="2020" name="Stud. Mycol.">
        <title>101 Dothideomycetes genomes: a test case for predicting lifestyles and emergence of pathogens.</title>
        <authorList>
            <person name="Haridas S."/>
            <person name="Albert R."/>
            <person name="Binder M."/>
            <person name="Bloem J."/>
            <person name="Labutti K."/>
            <person name="Salamov A."/>
            <person name="Andreopoulos B."/>
            <person name="Baker S."/>
            <person name="Barry K."/>
            <person name="Bills G."/>
            <person name="Bluhm B."/>
            <person name="Cannon C."/>
            <person name="Castanera R."/>
            <person name="Culley D."/>
            <person name="Daum C."/>
            <person name="Ezra D."/>
            <person name="Gonzalez J."/>
            <person name="Henrissat B."/>
            <person name="Kuo A."/>
            <person name="Liang C."/>
            <person name="Lipzen A."/>
            <person name="Lutzoni F."/>
            <person name="Magnuson J."/>
            <person name="Mondo S."/>
            <person name="Nolan M."/>
            <person name="Ohm R."/>
            <person name="Pangilinan J."/>
            <person name="Park H.-J."/>
            <person name="Ramirez L."/>
            <person name="Alfaro M."/>
            <person name="Sun H."/>
            <person name="Tritt A."/>
            <person name="Yoshinaga Y."/>
            <person name="Zwiers L.-H."/>
            <person name="Turgeon B."/>
            <person name="Goodwin S."/>
            <person name="Spatafora J."/>
            <person name="Crous P."/>
            <person name="Grigoriev I."/>
        </authorList>
    </citation>
    <scope>NUCLEOTIDE SEQUENCE</scope>
    <source>
        <strain evidence="2">Tuck. ex Michener</strain>
    </source>
</reference>
<dbReference type="Proteomes" id="UP000800092">
    <property type="component" value="Unassembled WGS sequence"/>
</dbReference>
<dbReference type="OrthoDB" id="5428890at2759"/>
<proteinExistence type="predicted"/>
<sequence length="369" mass="43166">MMEEVTEKSLRSNLRAPVTSEQHRTNIISRFWRSAPTESDVQSDALRAYFEYYREECCSANIPVHSVQAPNSHQDILHIVELLIDKSGTSKSDVLEHYRDVYDYFFEEQYAPLSDTFELAARLWLMVNIRSPNPDLGSYVSFNTALPWPDEKSVAEILRDNFTIDCVMKAQRKAFSKRFTLYHLEKIAGFQILWTDNLLDHLRLVDDTIYIFHNVTVLRFLLAANLHVYPDSFLQETLNSISLLLPSSIIECNTWLKSRSHHSRPLLFPHQRRRRHQIDSTLRYLPSAPREVEAYSYWKERLLVIEEAFEEHEPATLSQWYYDQRKKAQSYFFWIGVSGLVLTTLFGFVSMVASVIQAWASVQALRRVS</sequence>
<keyword evidence="1" id="KW-0812">Transmembrane</keyword>
<protein>
    <submittedName>
        <fullName evidence="2">Uncharacterized protein</fullName>
    </submittedName>
</protein>
<keyword evidence="1" id="KW-0472">Membrane</keyword>
<evidence type="ECO:0000313" key="2">
    <source>
        <dbReference type="EMBL" id="KAF2231080.1"/>
    </source>
</evidence>
<keyword evidence="3" id="KW-1185">Reference proteome</keyword>
<evidence type="ECO:0000256" key="1">
    <source>
        <dbReference type="SAM" id="Phobius"/>
    </source>
</evidence>
<accession>A0A6A6H012</accession>
<dbReference type="AlphaFoldDB" id="A0A6A6H012"/>
<name>A0A6A6H012_VIRVR</name>